<feature type="domain" description="Band 7" evidence="17">
    <location>
        <begin position="21"/>
        <end position="170"/>
    </location>
</feature>
<evidence type="ECO:0000313" key="18">
    <source>
        <dbReference type="Ensembl" id="ENSMMNP00015012653.1"/>
    </source>
</evidence>
<evidence type="ECO:0000256" key="13">
    <source>
        <dbReference type="ARBA" id="ARBA00045228"/>
    </source>
</evidence>
<keyword evidence="9" id="KW-0472">Membrane</keyword>
<reference evidence="18" key="1">
    <citation type="submission" date="2025-08" db="UniProtKB">
        <authorList>
            <consortium name="Ensembl"/>
        </authorList>
    </citation>
    <scope>IDENTIFICATION</scope>
</reference>
<feature type="signal peptide" evidence="16">
    <location>
        <begin position="1"/>
        <end position="25"/>
    </location>
</feature>
<organism evidence="18 19">
    <name type="scientific">Monodon monoceros</name>
    <name type="common">Narwhal</name>
    <name type="synonym">Ceratodon monodon</name>
    <dbReference type="NCBI Taxonomy" id="40151"/>
    <lineage>
        <taxon>Eukaryota</taxon>
        <taxon>Metazoa</taxon>
        <taxon>Chordata</taxon>
        <taxon>Craniata</taxon>
        <taxon>Vertebrata</taxon>
        <taxon>Euteleostomi</taxon>
        <taxon>Mammalia</taxon>
        <taxon>Eutheria</taxon>
        <taxon>Laurasiatheria</taxon>
        <taxon>Artiodactyla</taxon>
        <taxon>Whippomorpha</taxon>
        <taxon>Cetacea</taxon>
        <taxon>Odontoceti</taxon>
        <taxon>Monodontidae</taxon>
        <taxon>Monodon</taxon>
    </lineage>
</organism>
<keyword evidence="8 15" id="KW-0443">Lipid metabolism</keyword>
<dbReference type="GO" id="GO:0036503">
    <property type="term" value="P:ERAD pathway"/>
    <property type="evidence" value="ECO:0007669"/>
    <property type="project" value="Ensembl"/>
</dbReference>
<keyword evidence="3 15" id="KW-0153">Cholesterol metabolism</keyword>
<dbReference type="GO" id="GO:0032933">
    <property type="term" value="P:SREBP signaling pathway"/>
    <property type="evidence" value="ECO:0007669"/>
    <property type="project" value="Ensembl"/>
</dbReference>
<keyword evidence="12 15" id="KW-0753">Steroid metabolism</keyword>
<dbReference type="InterPro" id="IPR001107">
    <property type="entry name" value="Band_7"/>
</dbReference>
<comment type="subunit">
    <text evidence="14">Forms a heteromeric complex with ERLIN1. In complex with ERLIN1, interacts with RNF170. Interacts with activated ITPR1, independently of the degree of ITPR1 polyubiquitination. Interacts with SCAP, INSIG1, SREBF1 and SREBF2 under cholesterol sufficiency conditions; indicative for an association with the SCAP-SREBP-INSIG complex. Probably part of an AMFR/gp78 and INSIG1-containing ubiquitin ligase complex involved in ERAD of HMGCR. Interacts with TMUB1; TMUB1 bridges the association with AMFR. Interacts with SYVN1 and RNF139. Interacts with TMEM259. Interacts with TMEM41B.</text>
</comment>
<evidence type="ECO:0000313" key="19">
    <source>
        <dbReference type="Proteomes" id="UP000694561"/>
    </source>
</evidence>
<dbReference type="GO" id="GO:0045717">
    <property type="term" value="P:negative regulation of fatty acid biosynthetic process"/>
    <property type="evidence" value="ECO:0007669"/>
    <property type="project" value="Ensembl"/>
</dbReference>
<keyword evidence="19" id="KW-1185">Reference proteome</keyword>
<keyword evidence="5 15" id="KW-0256">Endoplasmic reticulum</keyword>
<dbReference type="GeneTree" id="ENSGT00390000014666"/>
<keyword evidence="7" id="KW-1133">Transmembrane helix</keyword>
<evidence type="ECO:0000256" key="12">
    <source>
        <dbReference type="ARBA" id="ARBA00023221"/>
    </source>
</evidence>
<dbReference type="Pfam" id="PF01145">
    <property type="entry name" value="Band_7"/>
    <property type="match status" value="1"/>
</dbReference>
<dbReference type="GO" id="GO:0005789">
    <property type="term" value="C:endoplasmic reticulum membrane"/>
    <property type="evidence" value="ECO:0007669"/>
    <property type="project" value="UniProtKB-SubCell"/>
</dbReference>
<dbReference type="GO" id="GO:0008203">
    <property type="term" value="P:cholesterol metabolic process"/>
    <property type="evidence" value="ECO:0007669"/>
    <property type="project" value="UniProtKB-UniRule"/>
</dbReference>
<evidence type="ECO:0000256" key="15">
    <source>
        <dbReference type="RuleBase" id="RU369041"/>
    </source>
</evidence>
<dbReference type="GO" id="GO:0045541">
    <property type="term" value="P:negative regulation of cholesterol biosynthetic process"/>
    <property type="evidence" value="ECO:0007669"/>
    <property type="project" value="Ensembl"/>
</dbReference>
<evidence type="ECO:0000256" key="11">
    <source>
        <dbReference type="ARBA" id="ARBA00023180"/>
    </source>
</evidence>
<evidence type="ECO:0000256" key="14">
    <source>
        <dbReference type="ARBA" id="ARBA00046346"/>
    </source>
</evidence>
<evidence type="ECO:0000256" key="9">
    <source>
        <dbReference type="ARBA" id="ARBA00023136"/>
    </source>
</evidence>
<dbReference type="GO" id="GO:0045121">
    <property type="term" value="C:membrane raft"/>
    <property type="evidence" value="ECO:0007669"/>
    <property type="project" value="Ensembl"/>
</dbReference>
<evidence type="ECO:0000256" key="2">
    <source>
        <dbReference type="ARBA" id="ARBA00008164"/>
    </source>
</evidence>
<evidence type="ECO:0000256" key="5">
    <source>
        <dbReference type="ARBA" id="ARBA00022824"/>
    </source>
</evidence>
<comment type="function">
    <text evidence="15">Mediates the endoplasmic reticulum-associated degradation (ERAD) of inositol 1,4,5-trisphosphate receptors (IP3Rs). Involved in regulation of cellular cholesterol homeostasis by regulation the SREBP signaling pathway.</text>
</comment>
<keyword evidence="10 15" id="KW-1207">Sterol metabolism</keyword>
<dbReference type="PANTHER" id="PTHR15351:SF4">
    <property type="entry name" value="ERLIN-2"/>
    <property type="match status" value="1"/>
</dbReference>
<gene>
    <name evidence="18" type="primary">ERLIN2</name>
</gene>
<evidence type="ECO:0000259" key="17">
    <source>
        <dbReference type="SMART" id="SM00244"/>
    </source>
</evidence>
<dbReference type="GO" id="GO:0005886">
    <property type="term" value="C:plasma membrane"/>
    <property type="evidence" value="ECO:0007669"/>
    <property type="project" value="Ensembl"/>
</dbReference>
<reference evidence="18" key="2">
    <citation type="submission" date="2025-09" db="UniProtKB">
        <authorList>
            <consortium name="Ensembl"/>
        </authorList>
    </citation>
    <scope>IDENTIFICATION</scope>
</reference>
<dbReference type="PANTHER" id="PTHR15351">
    <property type="entry name" value="ERLIN (ER LIPID RAFT ASSOCIATED PROTEIN) HOMOLOG"/>
    <property type="match status" value="1"/>
</dbReference>
<evidence type="ECO:0000256" key="1">
    <source>
        <dbReference type="ARBA" id="ARBA00004648"/>
    </source>
</evidence>
<evidence type="ECO:0000256" key="6">
    <source>
        <dbReference type="ARBA" id="ARBA00022968"/>
    </source>
</evidence>
<accession>A0A8C6B8E1</accession>
<proteinExistence type="inferred from homology"/>
<evidence type="ECO:0000256" key="8">
    <source>
        <dbReference type="ARBA" id="ARBA00023098"/>
    </source>
</evidence>
<protein>
    <recommendedName>
        <fullName evidence="15">Erlin</fullName>
        <shortName evidence="15">SPFH domain-containing protein</shortName>
    </recommendedName>
    <alternativeName>
        <fullName evidence="15">Endoplasmic reticulum lipid raft-associated protein</fullName>
    </alternativeName>
    <alternativeName>
        <fullName evidence="15">Stomatin-prohibitin-flotillin-HflC/K domain-containing protein</fullName>
    </alternativeName>
</protein>
<dbReference type="Ensembl" id="ENSMMNT00015013864.1">
    <property type="protein sequence ID" value="ENSMMNP00015012653.1"/>
    <property type="gene ID" value="ENSMMNG00015009325.1"/>
</dbReference>
<dbReference type="GO" id="GO:0015485">
    <property type="term" value="F:cholesterol binding"/>
    <property type="evidence" value="ECO:0007669"/>
    <property type="project" value="TreeGrafter"/>
</dbReference>
<evidence type="ECO:0000256" key="4">
    <source>
        <dbReference type="ARBA" id="ARBA00022692"/>
    </source>
</evidence>
<dbReference type="Proteomes" id="UP000694561">
    <property type="component" value="Unplaced"/>
</dbReference>
<name>A0A8C6B8E1_MONMO</name>
<dbReference type="GO" id="GO:0032991">
    <property type="term" value="C:protein-containing complex"/>
    <property type="evidence" value="ECO:0007669"/>
    <property type="project" value="Ensembl"/>
</dbReference>
<keyword evidence="16" id="KW-0732">Signal</keyword>
<comment type="subcellular location">
    <subcellularLocation>
        <location evidence="1 15">Endoplasmic reticulum membrane</location>
        <topology evidence="1 15">Single-pass type II membrane protein</topology>
    </subcellularLocation>
</comment>
<comment type="function">
    <text evidence="13">Component of the ERLIN1/ERLIN2 complex which mediates the endoplasmic reticulum-associated degradation (ERAD) of inositol 1,4,5-trisphosphate receptors (IP3Rs) such as ITPR1. Promotes sterol-accelerated ERAD of HMGCR probably implicating an AMFR/gp78-containing ubiquitin ligase complex. Involved in regulation of cellular cholesterol homeostasis by regulation the SREBP signaling pathway. May promote ER retention of the SCAP-SREBF complex.</text>
</comment>
<feature type="chain" id="PRO_5034341838" description="Erlin" evidence="16">
    <location>
        <begin position="26"/>
        <end position="322"/>
    </location>
</feature>
<dbReference type="GO" id="GO:0005829">
    <property type="term" value="C:cytosol"/>
    <property type="evidence" value="ECO:0007669"/>
    <property type="project" value="Ensembl"/>
</dbReference>
<dbReference type="AlphaFoldDB" id="A0A8C6B8E1"/>
<keyword evidence="4" id="KW-0812">Transmembrane</keyword>
<evidence type="ECO:0000256" key="10">
    <source>
        <dbReference type="ARBA" id="ARBA00023166"/>
    </source>
</evidence>
<keyword evidence="11 15" id="KW-0325">Glycoprotein</keyword>
<dbReference type="SMART" id="SM00244">
    <property type="entry name" value="PHB"/>
    <property type="match status" value="1"/>
</dbReference>
<evidence type="ECO:0000256" key="3">
    <source>
        <dbReference type="ARBA" id="ARBA00022548"/>
    </source>
</evidence>
<comment type="similarity">
    <text evidence="2 15">Belongs to the band 7/mec-2 family.</text>
</comment>
<dbReference type="InterPro" id="IPR033294">
    <property type="entry name" value="Erlin1/2"/>
</dbReference>
<evidence type="ECO:0000256" key="16">
    <source>
        <dbReference type="SAM" id="SignalP"/>
    </source>
</evidence>
<sequence length="322" mass="35621">MAQLGAVLALAASFLCASLFSAVHKIEEGHIGVYYRGGALLTSTSGPGFHLMLPFITSYKSVQTTLQTDEVKNVPCGTSGGVMIYFDRIEVVNFLVPHAGVPAIAPRPPRKVHPLFQRMSCLCRKIKDWWELVPQPLTSPSGAVFIPLQAVRVTKPNIPEAIRRNYELMESEKTKLLIAAQKQKVVEKEAETERKKALIEAEKVAQVAEITYGQKVMEKETEKRISEIEDAAFLAREKAKADAECYTAMKIAEANKLKLTPEYLQLMKYKAIASSSKIYFGKDIPDMFVDSAGSLGKHLEALADKPSFGLEEEPSEADTEEN</sequence>
<dbReference type="GO" id="GO:0031625">
    <property type="term" value="F:ubiquitin protein ligase binding"/>
    <property type="evidence" value="ECO:0007669"/>
    <property type="project" value="Ensembl"/>
</dbReference>
<evidence type="ECO:0000256" key="7">
    <source>
        <dbReference type="ARBA" id="ARBA00022989"/>
    </source>
</evidence>
<keyword evidence="6 15" id="KW-0735">Signal-anchor</keyword>